<feature type="region of interest" description="Disordered" evidence="6">
    <location>
        <begin position="559"/>
        <end position="638"/>
    </location>
</feature>
<dbReference type="PANTHER" id="PTHR10019">
    <property type="entry name" value="SNF5"/>
    <property type="match status" value="1"/>
</dbReference>
<evidence type="ECO:0000313" key="8">
    <source>
        <dbReference type="Proteomes" id="UP001305414"/>
    </source>
</evidence>
<evidence type="ECO:0000256" key="3">
    <source>
        <dbReference type="ARBA" id="ARBA00023015"/>
    </source>
</evidence>
<evidence type="ECO:0000256" key="6">
    <source>
        <dbReference type="SAM" id="MobiDB-lite"/>
    </source>
</evidence>
<reference evidence="7 8" key="1">
    <citation type="submission" date="2023-10" db="EMBL/GenBank/DDBJ databases">
        <title>Draft genome sequence of Xylaria bambusicola isolate GMP-LS, the root and basal stem rot pathogen of sugarcane in Indonesia.</title>
        <authorList>
            <person name="Selvaraj P."/>
            <person name="Muralishankar V."/>
            <person name="Muruganantham S."/>
            <person name="Sp S."/>
            <person name="Haryani S."/>
            <person name="Lau K.J.X."/>
            <person name="Naqvi N.I."/>
        </authorList>
    </citation>
    <scope>NUCLEOTIDE SEQUENCE [LARGE SCALE GENOMIC DNA]</scope>
    <source>
        <strain evidence="7">GMP-LS</strain>
    </source>
</reference>
<keyword evidence="5" id="KW-0539">Nucleus</keyword>
<feature type="region of interest" description="Disordered" evidence="6">
    <location>
        <begin position="395"/>
        <end position="416"/>
    </location>
</feature>
<dbReference type="GO" id="GO:0006338">
    <property type="term" value="P:chromatin remodeling"/>
    <property type="evidence" value="ECO:0007669"/>
    <property type="project" value="InterPro"/>
</dbReference>
<dbReference type="Proteomes" id="UP001305414">
    <property type="component" value="Unassembled WGS sequence"/>
</dbReference>
<feature type="region of interest" description="Disordered" evidence="6">
    <location>
        <begin position="1"/>
        <end position="60"/>
    </location>
</feature>
<comment type="similarity">
    <text evidence="2">Belongs to the SNF5 family.</text>
</comment>
<gene>
    <name evidence="7" type="ORF">RRF57_005424</name>
</gene>
<feature type="region of interest" description="Disordered" evidence="6">
    <location>
        <begin position="134"/>
        <end position="163"/>
    </location>
</feature>
<evidence type="ECO:0000256" key="2">
    <source>
        <dbReference type="ARBA" id="ARBA00010239"/>
    </source>
</evidence>
<evidence type="ECO:0000313" key="7">
    <source>
        <dbReference type="EMBL" id="KAK5629709.1"/>
    </source>
</evidence>
<dbReference type="GO" id="GO:0000228">
    <property type="term" value="C:nuclear chromosome"/>
    <property type="evidence" value="ECO:0007669"/>
    <property type="project" value="InterPro"/>
</dbReference>
<evidence type="ECO:0000256" key="1">
    <source>
        <dbReference type="ARBA" id="ARBA00004123"/>
    </source>
</evidence>
<accession>A0AAN7UM92</accession>
<feature type="compositionally biased region" description="Polar residues" evidence="6">
    <location>
        <begin position="565"/>
        <end position="589"/>
    </location>
</feature>
<evidence type="ECO:0000256" key="5">
    <source>
        <dbReference type="ARBA" id="ARBA00023242"/>
    </source>
</evidence>
<feature type="compositionally biased region" description="Pro residues" evidence="6">
    <location>
        <begin position="624"/>
        <end position="638"/>
    </location>
</feature>
<feature type="compositionally biased region" description="Basic and acidic residues" evidence="6">
    <location>
        <begin position="516"/>
        <end position="536"/>
    </location>
</feature>
<keyword evidence="8" id="KW-1185">Reference proteome</keyword>
<keyword evidence="3" id="KW-0805">Transcription regulation</keyword>
<feature type="region of interest" description="Disordered" evidence="6">
    <location>
        <begin position="445"/>
        <end position="536"/>
    </location>
</feature>
<comment type="subcellular location">
    <subcellularLocation>
        <location evidence="1">Nucleus</location>
    </subcellularLocation>
</comment>
<sequence>MATQQDADAPSSRASGGGGGGMPVTTTTGASTPKLDRSSSSSTPNDKADAPSDANESGLPFRDKAAYEKILIQKAITRDNINAAAVIESAKKTTKLNSTTYHKIGDYKMLRTEYRPWFPPSRLYGEGYSGYGNGRTENGPGSRLVYPMNKPRPGKRQTPPLKWKRKDMKQQAEQHEELVPVRLDVDYDKIKLRDTFTWNLHERLVRPDLFALQLIEDMGLKPPMAQPVYEEVLKQLHEQLNDFYPFVFSDEDALDPELPYSAWKNDEMRILVKLNITIGQHTLVDQFEWEINNPLNSPEEFAASMSKDLALSGEFTTAIAHCIREQTHLFTRSLYSVGHPFDGRPIEDPDLVAAFLPSPLASVFRPQQQAKDYSPYLYELSEADLERNELVFSREQRRQKRSINRRGGPTLPDLKERQRTIRTLVVSSTLPGAVTDVEDSRLYKRVAGAPGTGRRRGQGGRDGDLSDSDESDDSSPDSPAASALAGTARTRGMRGAASAAQQRMANLGRSETPEATIHHHETRTSRRFGREVTREATEEPQHFFVTLRVSKEKLRKLLRDSKLKQNTPAGSVTPSQPHSRALSASVSNSMPPPSTPNAATPVAPTRTPSNGMPPVQIGRVDAPPQKPGEPQPTPPPPPAWLASALEQFKQEDAYKNDQFEGIMRYTAVDTNTGASYPIPQNGQPVPPHVQFYFFPRIRCLDCPGKLYTPGPDTSASNFEVHLKNRNHRERVEGRLALAK</sequence>
<comment type="caution">
    <text evidence="7">The sequence shown here is derived from an EMBL/GenBank/DDBJ whole genome shotgun (WGS) entry which is preliminary data.</text>
</comment>
<dbReference type="Pfam" id="PF04855">
    <property type="entry name" value="SNF5"/>
    <property type="match status" value="1"/>
</dbReference>
<protein>
    <submittedName>
        <fullName evidence="7">Uncharacterized protein</fullName>
    </submittedName>
</protein>
<proteinExistence type="inferred from homology"/>
<feature type="compositionally biased region" description="Acidic residues" evidence="6">
    <location>
        <begin position="465"/>
        <end position="475"/>
    </location>
</feature>
<organism evidence="7 8">
    <name type="scientific">Xylaria bambusicola</name>
    <dbReference type="NCBI Taxonomy" id="326684"/>
    <lineage>
        <taxon>Eukaryota</taxon>
        <taxon>Fungi</taxon>
        <taxon>Dikarya</taxon>
        <taxon>Ascomycota</taxon>
        <taxon>Pezizomycotina</taxon>
        <taxon>Sordariomycetes</taxon>
        <taxon>Xylariomycetidae</taxon>
        <taxon>Xylariales</taxon>
        <taxon>Xylariaceae</taxon>
        <taxon>Xylaria</taxon>
    </lineage>
</organism>
<keyword evidence="4" id="KW-0804">Transcription</keyword>
<dbReference type="EMBL" id="JAWHQM010000012">
    <property type="protein sequence ID" value="KAK5629709.1"/>
    <property type="molecule type" value="Genomic_DNA"/>
</dbReference>
<name>A0AAN7UM92_9PEZI</name>
<dbReference type="InterPro" id="IPR006939">
    <property type="entry name" value="SNF5"/>
</dbReference>
<evidence type="ECO:0000256" key="4">
    <source>
        <dbReference type="ARBA" id="ARBA00023163"/>
    </source>
</evidence>
<dbReference type="AlphaFoldDB" id="A0AAN7UM92"/>